<evidence type="ECO:0000313" key="1">
    <source>
        <dbReference type="EMBL" id="MBL0394304.1"/>
    </source>
</evidence>
<evidence type="ECO:0000313" key="2">
    <source>
        <dbReference type="Proteomes" id="UP000599109"/>
    </source>
</evidence>
<protein>
    <submittedName>
        <fullName evidence="1">Uncharacterized protein</fullName>
    </submittedName>
</protein>
<dbReference type="EMBL" id="JAEQNE010000008">
    <property type="protein sequence ID" value="MBL0394304.1"/>
    <property type="molecule type" value="Genomic_DNA"/>
</dbReference>
<dbReference type="AlphaFoldDB" id="A0A936Z5G3"/>
<gene>
    <name evidence="1" type="ORF">JJ685_24405</name>
</gene>
<comment type="caution">
    <text evidence="1">The sequence shown here is derived from an EMBL/GenBank/DDBJ whole genome shotgun (WGS) entry which is preliminary data.</text>
</comment>
<keyword evidence="2" id="KW-1185">Reference proteome</keyword>
<proteinExistence type="predicted"/>
<reference evidence="1 2" key="1">
    <citation type="journal article" date="2017" name="Int. J. Syst. Evol. Microbiol.">
        <title>Ramlibacter monticola sp. nov., isolated from forest soil.</title>
        <authorList>
            <person name="Chaudhary D.K."/>
            <person name="Kim J."/>
        </authorList>
    </citation>
    <scope>NUCLEOTIDE SEQUENCE [LARGE SCALE GENOMIC DNA]</scope>
    <source>
        <strain evidence="1 2">KACC 19175</strain>
    </source>
</reference>
<accession>A0A936Z5G3</accession>
<name>A0A936Z5G3_9BURK</name>
<dbReference type="RefSeq" id="WP_201676981.1">
    <property type="nucleotide sequence ID" value="NZ_JAEQNE010000008.1"/>
</dbReference>
<sequence length="123" mass="13369">MTMEEVEAILLASPTAWGDLPLEAQDAMVEFFVLPWNDPQRTWVRNWWLSCTPGDVDSINSFLPPGTMVEAVVVGPQEQYLGSDLVMDSLDPGATYFDAGPVLQSLVYVNLPGGPQVPEAAMG</sequence>
<dbReference type="Proteomes" id="UP000599109">
    <property type="component" value="Unassembled WGS sequence"/>
</dbReference>
<organism evidence="1 2">
    <name type="scientific">Ramlibacter monticola</name>
    <dbReference type="NCBI Taxonomy" id="1926872"/>
    <lineage>
        <taxon>Bacteria</taxon>
        <taxon>Pseudomonadati</taxon>
        <taxon>Pseudomonadota</taxon>
        <taxon>Betaproteobacteria</taxon>
        <taxon>Burkholderiales</taxon>
        <taxon>Comamonadaceae</taxon>
        <taxon>Ramlibacter</taxon>
    </lineage>
</organism>